<dbReference type="InterPro" id="IPR032675">
    <property type="entry name" value="LRR_dom_sf"/>
</dbReference>
<organism evidence="12 13">
    <name type="scientific">Pogonophryne albipinna</name>
    <dbReference type="NCBI Taxonomy" id="1090488"/>
    <lineage>
        <taxon>Eukaryota</taxon>
        <taxon>Metazoa</taxon>
        <taxon>Chordata</taxon>
        <taxon>Craniata</taxon>
        <taxon>Vertebrata</taxon>
        <taxon>Euteleostomi</taxon>
        <taxon>Actinopterygii</taxon>
        <taxon>Neopterygii</taxon>
        <taxon>Teleostei</taxon>
        <taxon>Neoteleostei</taxon>
        <taxon>Acanthomorphata</taxon>
        <taxon>Eupercaria</taxon>
        <taxon>Perciformes</taxon>
        <taxon>Notothenioidei</taxon>
        <taxon>Pogonophryne</taxon>
    </lineage>
</organism>
<feature type="region of interest" description="Disordered" evidence="10">
    <location>
        <begin position="35"/>
        <end position="68"/>
    </location>
</feature>
<sequence>MDVAINRLQFVKWTQCTAKICAIILWIKRSSIGHSPGKAGYPKPLRSPVNHRSPQGLWDQSEHPGIKQPRIATGSEQLNAVESSTYSRNRAQAAPLFELRISLMMTLVLAVVFMGPSPNMAAPTGVTDDEAFDLENYSLNSEMDWENLDVNIYGDSYDYDDLDQEIEVGTVAPDPPSAASLPTAEYHEEELTLPPAPVTLDFKGPGLFGPDTGLGMPTCLLCVCIGGSVYCDDTGLDQIPLLPKDTTHFYGRFNNIRHVKNTDFNYLNQLQSIDLTGNQISGMDEDVFLSLPQLHQLLLADNNLQSMPELPITMKYIDLRNNRLISNGVHSEGFKDMSQLEFLYLSDNKLDYIPVPLPLGLRVLHLQNNNIQTLYEDSFCNSHDRHFIRRNLEDIRLDGNPLNIQLFPQAYVCLPRLPVGSH</sequence>
<keyword evidence="9" id="KW-0325">Glycoprotein</keyword>
<evidence type="ECO:0000256" key="9">
    <source>
        <dbReference type="ARBA" id="ARBA00023180"/>
    </source>
</evidence>
<feature type="domain" description="LRRNT" evidence="11">
    <location>
        <begin position="218"/>
        <end position="248"/>
    </location>
</feature>
<keyword evidence="5" id="KW-0433">Leucine-rich repeat</keyword>
<dbReference type="PANTHER" id="PTHR46269">
    <property type="entry name" value="EPIPHYCAN-RELATED"/>
    <property type="match status" value="1"/>
</dbReference>
<accession>A0AAD6BBA9</accession>
<evidence type="ECO:0000313" key="13">
    <source>
        <dbReference type="Proteomes" id="UP001219934"/>
    </source>
</evidence>
<dbReference type="AlphaFoldDB" id="A0AAD6BBA9"/>
<keyword evidence="6" id="KW-0732">Signal</keyword>
<dbReference type="PROSITE" id="PS51450">
    <property type="entry name" value="LRR"/>
    <property type="match status" value="2"/>
</dbReference>
<keyword evidence="8" id="KW-1015">Disulfide bond</keyword>
<name>A0AAD6BBA9_9TELE</name>
<dbReference type="InterPro" id="IPR001611">
    <property type="entry name" value="Leu-rich_rpt"/>
</dbReference>
<evidence type="ECO:0000256" key="3">
    <source>
        <dbReference type="ARBA" id="ARBA00022525"/>
    </source>
</evidence>
<reference evidence="12" key="1">
    <citation type="submission" date="2022-11" db="EMBL/GenBank/DDBJ databases">
        <title>Chromosome-level genome of Pogonophryne albipinna.</title>
        <authorList>
            <person name="Jo E."/>
        </authorList>
    </citation>
    <scope>NUCLEOTIDE SEQUENCE</scope>
    <source>
        <strain evidence="12">SGF0006</strain>
        <tissue evidence="12">Muscle</tissue>
    </source>
</reference>
<evidence type="ECO:0000259" key="11">
    <source>
        <dbReference type="SMART" id="SM00013"/>
    </source>
</evidence>
<dbReference type="Gene3D" id="3.80.10.10">
    <property type="entry name" value="Ribonuclease Inhibitor"/>
    <property type="match status" value="1"/>
</dbReference>
<dbReference type="PANTHER" id="PTHR46269:SF4">
    <property type="entry name" value="OPTICIN"/>
    <property type="match status" value="1"/>
</dbReference>
<keyword evidence="7" id="KW-0677">Repeat</keyword>
<keyword evidence="13" id="KW-1185">Reference proteome</keyword>
<protein>
    <recommendedName>
        <fullName evidence="11">LRRNT domain-containing protein</fullName>
    </recommendedName>
</protein>
<evidence type="ECO:0000256" key="2">
    <source>
        <dbReference type="ARBA" id="ARBA00006912"/>
    </source>
</evidence>
<dbReference type="Proteomes" id="UP001219934">
    <property type="component" value="Unassembled WGS sequence"/>
</dbReference>
<evidence type="ECO:0000256" key="10">
    <source>
        <dbReference type="SAM" id="MobiDB-lite"/>
    </source>
</evidence>
<dbReference type="SMART" id="SM00369">
    <property type="entry name" value="LRR_TYP"/>
    <property type="match status" value="4"/>
</dbReference>
<dbReference type="GO" id="GO:0031012">
    <property type="term" value="C:extracellular matrix"/>
    <property type="evidence" value="ECO:0007669"/>
    <property type="project" value="TreeGrafter"/>
</dbReference>
<evidence type="ECO:0000256" key="6">
    <source>
        <dbReference type="ARBA" id="ARBA00022729"/>
    </source>
</evidence>
<dbReference type="InterPro" id="IPR043547">
    <property type="entry name" value="Mimecan/Epiphycan/Opticin"/>
</dbReference>
<dbReference type="Pfam" id="PF00560">
    <property type="entry name" value="LRR_1"/>
    <property type="match status" value="1"/>
</dbReference>
<evidence type="ECO:0000256" key="1">
    <source>
        <dbReference type="ARBA" id="ARBA00004498"/>
    </source>
</evidence>
<dbReference type="GO" id="GO:0005615">
    <property type="term" value="C:extracellular space"/>
    <property type="evidence" value="ECO:0007669"/>
    <property type="project" value="TreeGrafter"/>
</dbReference>
<comment type="similarity">
    <text evidence="2">Belongs to the small leucine-rich proteoglycan (SLRP) family. SLRP class III subfamily.</text>
</comment>
<evidence type="ECO:0000256" key="4">
    <source>
        <dbReference type="ARBA" id="ARBA00022530"/>
    </source>
</evidence>
<dbReference type="Pfam" id="PF13855">
    <property type="entry name" value="LRR_8"/>
    <property type="match status" value="1"/>
</dbReference>
<dbReference type="SUPFAM" id="SSF52058">
    <property type="entry name" value="L domain-like"/>
    <property type="match status" value="1"/>
</dbReference>
<evidence type="ECO:0000256" key="7">
    <source>
        <dbReference type="ARBA" id="ARBA00022737"/>
    </source>
</evidence>
<dbReference type="InterPro" id="IPR003591">
    <property type="entry name" value="Leu-rich_rpt_typical-subtyp"/>
</dbReference>
<dbReference type="EMBL" id="JAPTMU010000007">
    <property type="protein sequence ID" value="KAJ4940243.1"/>
    <property type="molecule type" value="Genomic_DNA"/>
</dbReference>
<dbReference type="GO" id="GO:0060348">
    <property type="term" value="P:bone development"/>
    <property type="evidence" value="ECO:0007669"/>
    <property type="project" value="TreeGrafter"/>
</dbReference>
<evidence type="ECO:0000256" key="8">
    <source>
        <dbReference type="ARBA" id="ARBA00023157"/>
    </source>
</evidence>
<evidence type="ECO:0000256" key="5">
    <source>
        <dbReference type="ARBA" id="ARBA00022614"/>
    </source>
</evidence>
<proteinExistence type="inferred from homology"/>
<gene>
    <name evidence="12" type="ORF">JOQ06_026552</name>
</gene>
<dbReference type="SMART" id="SM00013">
    <property type="entry name" value="LRRNT"/>
    <property type="match status" value="1"/>
</dbReference>
<dbReference type="GO" id="GO:0061975">
    <property type="term" value="P:articular cartilage development"/>
    <property type="evidence" value="ECO:0007669"/>
    <property type="project" value="TreeGrafter"/>
</dbReference>
<comment type="subcellular location">
    <subcellularLocation>
        <location evidence="1">Secreted</location>
        <location evidence="1">Extracellular space</location>
        <location evidence="1">Extracellular matrix</location>
    </subcellularLocation>
</comment>
<keyword evidence="3" id="KW-0964">Secreted</keyword>
<dbReference type="InterPro" id="IPR000372">
    <property type="entry name" value="LRRNT"/>
</dbReference>
<evidence type="ECO:0000313" key="12">
    <source>
        <dbReference type="EMBL" id="KAJ4940243.1"/>
    </source>
</evidence>
<keyword evidence="4" id="KW-0272">Extracellular matrix</keyword>
<comment type="caution">
    <text evidence="12">The sequence shown here is derived from an EMBL/GenBank/DDBJ whole genome shotgun (WGS) entry which is preliminary data.</text>
</comment>